<comment type="caution">
    <text evidence="1">The sequence shown here is derived from an EMBL/GenBank/DDBJ whole genome shotgun (WGS) entry which is preliminary data.</text>
</comment>
<dbReference type="AlphaFoldDB" id="A0A232F0V6"/>
<dbReference type="Proteomes" id="UP000215335">
    <property type="component" value="Unassembled WGS sequence"/>
</dbReference>
<dbReference type="EMBL" id="NNAY01001304">
    <property type="protein sequence ID" value="OXU24416.1"/>
    <property type="molecule type" value="Genomic_DNA"/>
</dbReference>
<evidence type="ECO:0000313" key="1">
    <source>
        <dbReference type="EMBL" id="OXU24416.1"/>
    </source>
</evidence>
<organism evidence="1 2">
    <name type="scientific">Trichomalopsis sarcophagae</name>
    <dbReference type="NCBI Taxonomy" id="543379"/>
    <lineage>
        <taxon>Eukaryota</taxon>
        <taxon>Metazoa</taxon>
        <taxon>Ecdysozoa</taxon>
        <taxon>Arthropoda</taxon>
        <taxon>Hexapoda</taxon>
        <taxon>Insecta</taxon>
        <taxon>Pterygota</taxon>
        <taxon>Neoptera</taxon>
        <taxon>Endopterygota</taxon>
        <taxon>Hymenoptera</taxon>
        <taxon>Apocrita</taxon>
        <taxon>Proctotrupomorpha</taxon>
        <taxon>Chalcidoidea</taxon>
        <taxon>Pteromalidae</taxon>
        <taxon>Pteromalinae</taxon>
        <taxon>Trichomalopsis</taxon>
    </lineage>
</organism>
<dbReference type="InterPro" id="IPR011990">
    <property type="entry name" value="TPR-like_helical_dom_sf"/>
</dbReference>
<dbReference type="SUPFAM" id="SSF48452">
    <property type="entry name" value="TPR-like"/>
    <property type="match status" value="1"/>
</dbReference>
<gene>
    <name evidence="1" type="ORF">TSAR_002759</name>
</gene>
<dbReference type="OrthoDB" id="7700470at2759"/>
<sequence length="452" mass="53426">MAETNEKMKISEESQKHYERKMETFECPFTWGMSETICIDTDDIRGDNEEVIPLMKFMRCIVLVYDYTRTNKDSQTILEKLNDCDDVIIRIHNDGHPHISIEAVLSVFKATKCFALLHLQMEPELKTIFAETSSIDSSEKKQTSTVKACRSIAWSNYSRTTKTIECIREAIADNPDCDLWYFILAKTLRSKRQEKKINSQPDAEEIESFEKSYNTRKNPVFGVFLARAYNEDGHQNDKTLKMIESLQDIPRNDSLLLIIALIYIRMRDFKNAKSCLNKVANKMSSMYSHYRGLYFLKQKQYQEAHPFLKRAIETNNFQAEFNYMNCAQVIRKKRFDLTQYLLQMLDKYRNWSKHMLRTITLHLAYTYFKKDKNIKESLKYFLEAIEINPDAMLLKETYCPVLVCDWPKKSIYNILSKNILPDICEHLDMWDEKTKERAIALEKYCNEHQLQL</sequence>
<dbReference type="Gene3D" id="1.25.40.10">
    <property type="entry name" value="Tetratricopeptide repeat domain"/>
    <property type="match status" value="2"/>
</dbReference>
<dbReference type="STRING" id="543379.A0A232F0V6"/>
<name>A0A232F0V6_9HYME</name>
<evidence type="ECO:0000313" key="2">
    <source>
        <dbReference type="Proteomes" id="UP000215335"/>
    </source>
</evidence>
<dbReference type="InterPro" id="IPR019734">
    <property type="entry name" value="TPR_rpt"/>
</dbReference>
<accession>A0A232F0V6</accession>
<keyword evidence="2" id="KW-1185">Reference proteome</keyword>
<proteinExistence type="predicted"/>
<dbReference type="SUPFAM" id="SSF81901">
    <property type="entry name" value="HCP-like"/>
    <property type="match status" value="1"/>
</dbReference>
<dbReference type="Pfam" id="PF13181">
    <property type="entry name" value="TPR_8"/>
    <property type="match status" value="2"/>
</dbReference>
<protein>
    <submittedName>
        <fullName evidence="1">Uncharacterized protein</fullName>
    </submittedName>
</protein>
<reference evidence="1 2" key="1">
    <citation type="journal article" date="2017" name="Curr. Biol.">
        <title>The Evolution of Venom by Co-option of Single-Copy Genes.</title>
        <authorList>
            <person name="Martinson E.O."/>
            <person name="Mrinalini"/>
            <person name="Kelkar Y.D."/>
            <person name="Chang C.H."/>
            <person name="Werren J.H."/>
        </authorList>
    </citation>
    <scope>NUCLEOTIDE SEQUENCE [LARGE SCALE GENOMIC DNA]</scope>
    <source>
        <strain evidence="1 2">Alberta</strain>
        <tissue evidence="1">Whole body</tissue>
    </source>
</reference>